<dbReference type="GO" id="GO:0046872">
    <property type="term" value="F:metal ion binding"/>
    <property type="evidence" value="ECO:0007669"/>
    <property type="project" value="UniProtKB-KW"/>
</dbReference>
<feature type="domain" description="FAD-binding FR-type" evidence="3">
    <location>
        <begin position="1"/>
        <end position="96"/>
    </location>
</feature>
<keyword evidence="2" id="KW-0411">Iron-sulfur</keyword>
<dbReference type="AlphaFoldDB" id="R6WUR1"/>
<dbReference type="InterPro" id="IPR001433">
    <property type="entry name" value="OxRdtase_FAD/NAD-bd"/>
</dbReference>
<dbReference type="NCBIfam" id="NF004862">
    <property type="entry name" value="PRK06222.1"/>
    <property type="match status" value="1"/>
</dbReference>
<reference evidence="4" key="1">
    <citation type="submission" date="2012-11" db="EMBL/GenBank/DDBJ databases">
        <title>Dependencies among metagenomic species, viruses, plasmids and units of genetic variation.</title>
        <authorList>
            <person name="Nielsen H.B."/>
            <person name="Almeida M."/>
            <person name="Juncker A.S."/>
            <person name="Rasmussen S."/>
            <person name="Li J."/>
            <person name="Sunagawa S."/>
            <person name="Plichta D."/>
            <person name="Gautier L."/>
            <person name="Le Chatelier E."/>
            <person name="Peletier E."/>
            <person name="Bonde I."/>
            <person name="Nielsen T."/>
            <person name="Manichanh C."/>
            <person name="Arumugam M."/>
            <person name="Batto J."/>
            <person name="Santos M.B.Q.D."/>
            <person name="Blom N."/>
            <person name="Borruel N."/>
            <person name="Burgdorf K.S."/>
            <person name="Boumezbeur F."/>
            <person name="Casellas F."/>
            <person name="Dore J."/>
            <person name="Guarner F."/>
            <person name="Hansen T."/>
            <person name="Hildebrand F."/>
            <person name="Kaas R.S."/>
            <person name="Kennedy S."/>
            <person name="Kristiansen K."/>
            <person name="Kultima J.R."/>
            <person name="Leonard P."/>
            <person name="Levenez F."/>
            <person name="Lund O."/>
            <person name="Moumen B."/>
            <person name="Le Paslier D."/>
            <person name="Pons N."/>
            <person name="Pedersen O."/>
            <person name="Prifti E."/>
            <person name="Qin J."/>
            <person name="Raes J."/>
            <person name="Tap J."/>
            <person name="Tims S."/>
            <person name="Ussery D.W."/>
            <person name="Yamada T."/>
            <person name="MetaHit consortium"/>
            <person name="Renault P."/>
            <person name="Sicheritz-Ponten T."/>
            <person name="Bork P."/>
            <person name="Wang J."/>
            <person name="Brunak S."/>
            <person name="Ehrlich S.D."/>
        </authorList>
    </citation>
    <scope>NUCLEOTIDE SEQUENCE [LARGE SCALE GENOMIC DNA]</scope>
</reference>
<dbReference type="RefSeq" id="WP_021721114.1">
    <property type="nucleotide sequence ID" value="NZ_FR892827.1"/>
</dbReference>
<organism evidence="4 5">
    <name type="scientific">Phascolarctobacterium succinatutens CAG:287</name>
    <dbReference type="NCBI Taxonomy" id="1263101"/>
    <lineage>
        <taxon>Bacteria</taxon>
        <taxon>Bacillati</taxon>
        <taxon>Bacillota</taxon>
        <taxon>Negativicutes</taxon>
        <taxon>Acidaminococcales</taxon>
        <taxon>Acidaminococcaceae</taxon>
        <taxon>Phascolarctobacterium</taxon>
    </lineage>
</organism>
<keyword evidence="2" id="KW-0479">Metal-binding</keyword>
<keyword evidence="1" id="KW-0274">FAD</keyword>
<dbReference type="EMBL" id="CBGL010000045">
    <property type="protein sequence ID" value="CDD10659.1"/>
    <property type="molecule type" value="Genomic_DNA"/>
</dbReference>
<dbReference type="PIRSF" id="PIRSF006816">
    <property type="entry name" value="Cyc3_hyd_g"/>
    <property type="match status" value="1"/>
</dbReference>
<dbReference type="Gene3D" id="3.40.50.80">
    <property type="entry name" value="Nucleotide-binding domain of ferredoxin-NADP reductase (FNR) module"/>
    <property type="match status" value="1"/>
</dbReference>
<keyword evidence="2" id="KW-0001">2Fe-2S</keyword>
<dbReference type="PANTHER" id="PTHR43513:SF3">
    <property type="entry name" value="DIHYDROOROTATE DEHYDROGENASE B (NAD(+)), ELECTRON TRANSFER SUBUNIT-RELATED"/>
    <property type="match status" value="1"/>
</dbReference>
<dbReference type="GO" id="GO:0006221">
    <property type="term" value="P:pyrimidine nucleotide biosynthetic process"/>
    <property type="evidence" value="ECO:0007669"/>
    <property type="project" value="InterPro"/>
</dbReference>
<feature type="binding site" evidence="2">
    <location>
        <position position="234"/>
    </location>
    <ligand>
        <name>[2Fe-2S] cluster</name>
        <dbReference type="ChEBI" id="CHEBI:190135"/>
    </ligand>
</feature>
<dbReference type="InterPro" id="IPR012165">
    <property type="entry name" value="Cyt_c3_hydrogenase_gsu"/>
</dbReference>
<sequence length="291" mass="31511">MAKIITKANLAPAVYEFVVDAPLVAHKCHPGQFVIIRTDEYSERIPLTIADFDREKGYITLIVQAVGNTTKHLCDTFNEGDDILDVVGPLGHPSEMGKFGTVVVVGGGIGVAPVYPIARAYHELGNKVISIIGARDKDLVIWQDKMAAISDERQNKIAPFSDELFLPTDNGSAGRKGFVTDPLREMLEAGEKIDLVLAIGPVIMMKNVAATTKPFGVKTTASLNTIMVDGTGMCGGCRVMVGGENKFACVDGPEFDAHEVDFANLVMRQQMYKDQEALEYSCGGHCKCVEE</sequence>
<evidence type="ECO:0000256" key="1">
    <source>
        <dbReference type="PIRSR" id="PIRSR006816-1"/>
    </source>
</evidence>
<evidence type="ECO:0000259" key="3">
    <source>
        <dbReference type="PROSITE" id="PS51384"/>
    </source>
</evidence>
<dbReference type="Pfam" id="PF00175">
    <property type="entry name" value="NAD_binding_1"/>
    <property type="match status" value="1"/>
</dbReference>
<feature type="binding site" evidence="2">
    <location>
        <position position="237"/>
    </location>
    <ligand>
        <name>[2Fe-2S] cluster</name>
        <dbReference type="ChEBI" id="CHEBI:190135"/>
    </ligand>
</feature>
<feature type="binding site" evidence="2">
    <location>
        <position position="249"/>
    </location>
    <ligand>
        <name>[2Fe-2S] cluster</name>
        <dbReference type="ChEBI" id="CHEBI:190135"/>
    </ligand>
</feature>
<comment type="caution">
    <text evidence="4">The sequence shown here is derived from an EMBL/GenBank/DDBJ whole genome shotgun (WGS) entry which is preliminary data.</text>
</comment>
<proteinExistence type="predicted"/>
<dbReference type="GO" id="GO:0051537">
    <property type="term" value="F:2 iron, 2 sulfur cluster binding"/>
    <property type="evidence" value="ECO:0007669"/>
    <property type="project" value="UniProtKB-KW"/>
</dbReference>
<dbReference type="GO" id="GO:0050660">
    <property type="term" value="F:flavin adenine dinucleotide binding"/>
    <property type="evidence" value="ECO:0007669"/>
    <property type="project" value="InterPro"/>
</dbReference>
<dbReference type="SUPFAM" id="SSF52343">
    <property type="entry name" value="Ferredoxin reductase-like, C-terminal NADP-linked domain"/>
    <property type="match status" value="1"/>
</dbReference>
<dbReference type="InterPro" id="IPR050353">
    <property type="entry name" value="PyrK_electron_transfer"/>
</dbReference>
<dbReference type="Gene3D" id="2.40.30.10">
    <property type="entry name" value="Translation factors"/>
    <property type="match status" value="1"/>
</dbReference>
<evidence type="ECO:0000313" key="4">
    <source>
        <dbReference type="EMBL" id="CDD10659.1"/>
    </source>
</evidence>
<protein>
    <submittedName>
        <fullName evidence="4">Oxidoreductase NAD-binding domain protein</fullName>
    </submittedName>
</protein>
<keyword evidence="1" id="KW-0285">Flavoprotein</keyword>
<dbReference type="Proteomes" id="UP000014937">
    <property type="component" value="Unassembled WGS sequence"/>
</dbReference>
<dbReference type="CDD" id="cd06219">
    <property type="entry name" value="DHOD_e_trans_like1"/>
    <property type="match status" value="1"/>
</dbReference>
<name>R6WUR1_9FIRM</name>
<accession>R6WUR1</accession>
<dbReference type="PROSITE" id="PS51384">
    <property type="entry name" value="FAD_FR"/>
    <property type="match status" value="1"/>
</dbReference>
<evidence type="ECO:0000313" key="5">
    <source>
        <dbReference type="Proteomes" id="UP000014937"/>
    </source>
</evidence>
<dbReference type="InterPro" id="IPR017938">
    <property type="entry name" value="Riboflavin_synthase-like_b-brl"/>
</dbReference>
<dbReference type="GO" id="GO:0016491">
    <property type="term" value="F:oxidoreductase activity"/>
    <property type="evidence" value="ECO:0007669"/>
    <property type="project" value="InterPro"/>
</dbReference>
<feature type="binding site" evidence="1">
    <location>
        <begin position="62"/>
        <end position="64"/>
    </location>
    <ligand>
        <name>FAD</name>
        <dbReference type="ChEBI" id="CHEBI:57692"/>
    </ligand>
</feature>
<dbReference type="SUPFAM" id="SSF63380">
    <property type="entry name" value="Riboflavin synthase domain-like"/>
    <property type="match status" value="1"/>
</dbReference>
<dbReference type="InterPro" id="IPR039261">
    <property type="entry name" value="FNR_nucleotide-bd"/>
</dbReference>
<gene>
    <name evidence="4" type="ORF">BN587_02091</name>
</gene>
<dbReference type="Pfam" id="PF10418">
    <property type="entry name" value="DHODB_Fe-S_bind"/>
    <property type="match status" value="1"/>
</dbReference>
<evidence type="ECO:0000256" key="2">
    <source>
        <dbReference type="PIRSR" id="PIRSR006816-2"/>
    </source>
</evidence>
<dbReference type="InterPro" id="IPR019480">
    <property type="entry name" value="Dihydroorotate_DH_Fe-S-bd"/>
</dbReference>
<comment type="cofactor">
    <cofactor evidence="2">
        <name>[2Fe-2S] cluster</name>
        <dbReference type="ChEBI" id="CHEBI:190135"/>
    </cofactor>
    <text evidence="2">Binds 1 [2Fe-2S] cluster per subunit.</text>
</comment>
<dbReference type="PRINTS" id="PR00406">
    <property type="entry name" value="CYTB5RDTASE"/>
</dbReference>
<keyword evidence="2" id="KW-0408">Iron</keyword>
<dbReference type="HOGENOM" id="CLU_003827_1_0_9"/>
<comment type="cofactor">
    <cofactor evidence="1">
        <name>FAD</name>
        <dbReference type="ChEBI" id="CHEBI:57692"/>
    </cofactor>
    <text evidence="1">Binds 1 FAD per subunit.</text>
</comment>
<dbReference type="InterPro" id="IPR017927">
    <property type="entry name" value="FAD-bd_FR_type"/>
</dbReference>
<dbReference type="PANTHER" id="PTHR43513">
    <property type="entry name" value="DIHYDROOROTATE DEHYDROGENASE B (NAD(+)), ELECTRON TRANSFER SUBUNIT"/>
    <property type="match status" value="1"/>
</dbReference>